<dbReference type="GO" id="GO:0006355">
    <property type="term" value="P:regulation of DNA-templated transcription"/>
    <property type="evidence" value="ECO:0007669"/>
    <property type="project" value="InterPro"/>
</dbReference>
<dbReference type="PANTHER" id="PTHR31744:SF79">
    <property type="entry name" value="NAC DOMAIN-CONTAINING PROTEIN"/>
    <property type="match status" value="1"/>
</dbReference>
<proteinExistence type="predicted"/>
<dbReference type="OrthoDB" id="49511at2759"/>
<reference evidence="8 9" key="1">
    <citation type="journal article" date="2020" name="Nat. Food">
        <title>A phased Vanilla planifolia genome enables genetic improvement of flavour and production.</title>
        <authorList>
            <person name="Hasing T."/>
            <person name="Tang H."/>
            <person name="Brym M."/>
            <person name="Khazi F."/>
            <person name="Huang T."/>
            <person name="Chambers A.H."/>
        </authorList>
    </citation>
    <scope>NUCLEOTIDE SEQUENCE [LARGE SCALE GENOMIC DNA]</scope>
    <source>
        <tissue evidence="8">Leaf</tissue>
    </source>
</reference>
<dbReference type="InterPro" id="IPR036093">
    <property type="entry name" value="NAC_dom_sf"/>
</dbReference>
<evidence type="ECO:0000313" key="9">
    <source>
        <dbReference type="Proteomes" id="UP000636800"/>
    </source>
</evidence>
<keyword evidence="4" id="KW-0804">Transcription</keyword>
<evidence type="ECO:0000256" key="1">
    <source>
        <dbReference type="ARBA" id="ARBA00004123"/>
    </source>
</evidence>
<dbReference type="PANTHER" id="PTHR31744">
    <property type="entry name" value="PROTEIN CUP-SHAPED COTYLEDON 2-RELATED"/>
    <property type="match status" value="1"/>
</dbReference>
<dbReference type="GO" id="GO:0003677">
    <property type="term" value="F:DNA binding"/>
    <property type="evidence" value="ECO:0007669"/>
    <property type="project" value="UniProtKB-KW"/>
</dbReference>
<feature type="region of interest" description="Disordered" evidence="6">
    <location>
        <begin position="170"/>
        <end position="195"/>
    </location>
</feature>
<evidence type="ECO:0000256" key="5">
    <source>
        <dbReference type="ARBA" id="ARBA00023242"/>
    </source>
</evidence>
<accession>A0A835PZN1</accession>
<dbReference type="Proteomes" id="UP000636800">
    <property type="component" value="Chromosome 11"/>
</dbReference>
<keyword evidence="3" id="KW-0238">DNA-binding</keyword>
<dbReference type="InterPro" id="IPR003441">
    <property type="entry name" value="NAC-dom"/>
</dbReference>
<comment type="caution">
    <text evidence="8">The sequence shown here is derived from an EMBL/GenBank/DDBJ whole genome shotgun (WGS) entry which is preliminary data.</text>
</comment>
<keyword evidence="5" id="KW-0539">Nucleus</keyword>
<evidence type="ECO:0000259" key="7">
    <source>
        <dbReference type="PROSITE" id="PS51005"/>
    </source>
</evidence>
<feature type="compositionally biased region" description="Basic and acidic residues" evidence="6">
    <location>
        <begin position="170"/>
        <end position="182"/>
    </location>
</feature>
<dbReference type="Gene3D" id="2.170.150.80">
    <property type="entry name" value="NAC domain"/>
    <property type="match status" value="1"/>
</dbReference>
<dbReference type="GO" id="GO:0005634">
    <property type="term" value="C:nucleus"/>
    <property type="evidence" value="ECO:0007669"/>
    <property type="project" value="UniProtKB-SubCell"/>
</dbReference>
<organism evidence="8 9">
    <name type="scientific">Vanilla planifolia</name>
    <name type="common">Vanilla</name>
    <dbReference type="NCBI Taxonomy" id="51239"/>
    <lineage>
        <taxon>Eukaryota</taxon>
        <taxon>Viridiplantae</taxon>
        <taxon>Streptophyta</taxon>
        <taxon>Embryophyta</taxon>
        <taxon>Tracheophyta</taxon>
        <taxon>Spermatophyta</taxon>
        <taxon>Magnoliopsida</taxon>
        <taxon>Liliopsida</taxon>
        <taxon>Asparagales</taxon>
        <taxon>Orchidaceae</taxon>
        <taxon>Vanilloideae</taxon>
        <taxon>Vanilleae</taxon>
        <taxon>Vanilla</taxon>
    </lineage>
</organism>
<feature type="domain" description="NAC" evidence="7">
    <location>
        <begin position="9"/>
        <end position="161"/>
    </location>
</feature>
<evidence type="ECO:0000256" key="4">
    <source>
        <dbReference type="ARBA" id="ARBA00023163"/>
    </source>
</evidence>
<dbReference type="PROSITE" id="PS51005">
    <property type="entry name" value="NAC"/>
    <property type="match status" value="1"/>
</dbReference>
<keyword evidence="2" id="KW-0805">Transcription regulation</keyword>
<gene>
    <name evidence="8" type="ORF">HPP92_020709</name>
</gene>
<sequence>MDGTGSDLALPGFRFHPTEEELLEFYLRRAASGKRLNFDIIGTINLYQYDPWDLPALAKMGEREWYFFVPRDRRQANGGRPNRTTDRGFWKATGSDRPIRSAANPRRLIGLRKTLVYYQGRAPRGTKTEWIMNEYRLPNLNIPSSPQPLRDDIVLCKVYRKATSLKELEQRAAMEESRRASQEGEVSPTSSGQERLQTFVQDELNMDESEVVEAEEVGGEVAELPASSAAVRCPLVSQINPTSVDRSSFLSESSPCLPTSRLPLDSHAGRQLPSLPAIQVPNRMGFDWMQDPFLNQLRSPWLEQWSPLYASLLNF</sequence>
<comment type="subcellular location">
    <subcellularLocation>
        <location evidence="1">Nucleus</location>
    </subcellularLocation>
</comment>
<dbReference type="SUPFAM" id="SSF101941">
    <property type="entry name" value="NAC domain"/>
    <property type="match status" value="1"/>
</dbReference>
<dbReference type="EMBL" id="JADCNL010000011">
    <property type="protein sequence ID" value="KAG0460412.1"/>
    <property type="molecule type" value="Genomic_DNA"/>
</dbReference>
<evidence type="ECO:0000256" key="3">
    <source>
        <dbReference type="ARBA" id="ARBA00023125"/>
    </source>
</evidence>
<feature type="region of interest" description="Disordered" evidence="6">
    <location>
        <begin position="76"/>
        <end position="96"/>
    </location>
</feature>
<evidence type="ECO:0000256" key="6">
    <source>
        <dbReference type="SAM" id="MobiDB-lite"/>
    </source>
</evidence>
<evidence type="ECO:0000313" key="8">
    <source>
        <dbReference type="EMBL" id="KAG0460412.1"/>
    </source>
</evidence>
<protein>
    <recommendedName>
        <fullName evidence="7">NAC domain-containing protein</fullName>
    </recommendedName>
</protein>
<dbReference type="FunFam" id="2.170.150.80:FF:000010">
    <property type="entry name" value="NAC domain-containing protein 67-like"/>
    <property type="match status" value="1"/>
</dbReference>
<dbReference type="AlphaFoldDB" id="A0A835PZN1"/>
<evidence type="ECO:0000256" key="2">
    <source>
        <dbReference type="ARBA" id="ARBA00023015"/>
    </source>
</evidence>
<dbReference type="Pfam" id="PF02365">
    <property type="entry name" value="NAM"/>
    <property type="match status" value="1"/>
</dbReference>
<name>A0A835PZN1_VANPL</name>
<keyword evidence="9" id="KW-1185">Reference proteome</keyword>